<evidence type="ECO:0000313" key="2">
    <source>
        <dbReference type="Proteomes" id="UP000276133"/>
    </source>
</evidence>
<dbReference type="AlphaFoldDB" id="A0A3M7PQK8"/>
<accession>A0A3M7PQK8</accession>
<proteinExistence type="predicted"/>
<gene>
    <name evidence="1" type="ORF">BpHYR1_048160</name>
</gene>
<dbReference type="Proteomes" id="UP000276133">
    <property type="component" value="Unassembled WGS sequence"/>
</dbReference>
<protein>
    <submittedName>
        <fullName evidence="1">Uncharacterized protein</fullName>
    </submittedName>
</protein>
<sequence>MINSFVTKRLINKRNIFKHRLFSFRKISNFNQSLMTVACLLTLKSKIKKNSNKCESESDDEDKNIVANFRDEGELNYSRVSTDLLSLNMNETFGRNLNHVEKSTSTPESNHLVLFCLYLPQCKLYHRFLSPLNRASKSFFGLEPYLCYI</sequence>
<name>A0A3M7PQK8_BRAPC</name>
<organism evidence="1 2">
    <name type="scientific">Brachionus plicatilis</name>
    <name type="common">Marine rotifer</name>
    <name type="synonym">Brachionus muelleri</name>
    <dbReference type="NCBI Taxonomy" id="10195"/>
    <lineage>
        <taxon>Eukaryota</taxon>
        <taxon>Metazoa</taxon>
        <taxon>Spiralia</taxon>
        <taxon>Gnathifera</taxon>
        <taxon>Rotifera</taxon>
        <taxon>Eurotatoria</taxon>
        <taxon>Monogononta</taxon>
        <taxon>Pseudotrocha</taxon>
        <taxon>Ploima</taxon>
        <taxon>Brachionidae</taxon>
        <taxon>Brachionus</taxon>
    </lineage>
</organism>
<reference evidence="1 2" key="1">
    <citation type="journal article" date="2018" name="Sci. Rep.">
        <title>Genomic signatures of local adaptation to the degree of environmental predictability in rotifers.</title>
        <authorList>
            <person name="Franch-Gras L."/>
            <person name="Hahn C."/>
            <person name="Garcia-Roger E.M."/>
            <person name="Carmona M.J."/>
            <person name="Serra M."/>
            <person name="Gomez A."/>
        </authorList>
    </citation>
    <scope>NUCLEOTIDE SEQUENCE [LARGE SCALE GENOMIC DNA]</scope>
    <source>
        <strain evidence="1">HYR1</strain>
    </source>
</reference>
<dbReference type="EMBL" id="REGN01009423">
    <property type="protein sequence ID" value="RNA01189.1"/>
    <property type="molecule type" value="Genomic_DNA"/>
</dbReference>
<evidence type="ECO:0000313" key="1">
    <source>
        <dbReference type="EMBL" id="RNA01189.1"/>
    </source>
</evidence>
<keyword evidence="2" id="KW-1185">Reference proteome</keyword>
<comment type="caution">
    <text evidence="1">The sequence shown here is derived from an EMBL/GenBank/DDBJ whole genome shotgun (WGS) entry which is preliminary data.</text>
</comment>